<accession>A0AB34ITL5</accession>
<comment type="caution">
    <text evidence="2">The sequence shown here is derived from an EMBL/GenBank/DDBJ whole genome shotgun (WGS) entry which is preliminary data.</text>
</comment>
<sequence length="875" mass="93467">MMGARPAPLAAAAAGFASLSDDLLRCVVERDGAALRALRATSPALRLACFSNAEKALLPALRAELLGRGASGAAPALRAILRALHAGVRACVDVAGAGLAAIAAAAGATVVLLVPYAELPRAATAWREFDAHRAAGGTLSVELVHGEDDRHAALEHVVVPAFVAAIGDGAFSGCQHLKSVRFEAGSSLDDVGVDAFSSCDALESIALPASVQCIGTRAFWDCRALKVVDLPAALECIDDAAFAWCDQLRGLRMPENLAYIGEAAFHGCSSLATCHFGAAHAGVLVMDTGAFRECGSLRQVVLPASLHSIPDEAFADCKQLERVTLADASVLERIGKEAFHQCTALGRIALPASLRHIGAGAFDGCARLESVTRDAQKEALLVDGARQLAEAAEGREVRRGNCGWGRGRATSGRGGAGKKMRSARLDDHVGLSESDEPLTFTELAEWINVIPMYADLAAASEVANVHPIMHDFLGKKFKGLNLLTLPLVKGKVSEKTLFDLGIPPSLITSDSRPDTVGVVKSGGDSVPIIIGEFKSSSSAVQVAVPQAFAYMCAAVLGLEHRAPDVPIKDIVVGGFVCNGYAIQFLRAFLIAEGFPSVSVVSHVIDLTSKMGIQLAKKHFANLEALVEKSAGLTFNRPDAEWMENPPNGYSSKSIHVHKGALRRPRYRNDVHASLRYYYLVLKRIQDLDVVHHPVGMVSGMALDGDSKKTIHLCFRNLDHEGFSRELPTDETTLRSYAAALRGAMDAVHEREVVHGNLTEDHVYWKSLDGGKVLLRIVGWDESFCSCDANVTQELVATKWRGTPQYDWYLQHKDKGLSAMDDYFVCQVEESADATIRAQMEALSVANIPSLLVGSEKSGLRSNNPTRKKSGIATLP</sequence>
<protein>
    <recommendedName>
        <fullName evidence="4">Protein kinase domain-containing protein</fullName>
    </recommendedName>
</protein>
<dbReference type="SUPFAM" id="SSF52058">
    <property type="entry name" value="L domain-like"/>
    <property type="match status" value="1"/>
</dbReference>
<name>A0AB34ITL5_PRYPA</name>
<dbReference type="AlphaFoldDB" id="A0AB34ITL5"/>
<proteinExistence type="predicted"/>
<keyword evidence="3" id="KW-1185">Reference proteome</keyword>
<dbReference type="PANTHER" id="PTHR45661:SF3">
    <property type="entry name" value="IG-LIKE DOMAIN-CONTAINING PROTEIN"/>
    <property type="match status" value="1"/>
</dbReference>
<dbReference type="InterPro" id="IPR026906">
    <property type="entry name" value="LRR_5"/>
</dbReference>
<feature type="region of interest" description="Disordered" evidence="1">
    <location>
        <begin position="855"/>
        <end position="875"/>
    </location>
</feature>
<gene>
    <name evidence="2" type="ORF">AB1Y20_008565</name>
</gene>
<reference evidence="2 3" key="1">
    <citation type="journal article" date="2024" name="Science">
        <title>Giant polyketide synthase enzymes in the biosynthesis of giant marine polyether toxins.</title>
        <authorList>
            <person name="Fallon T.R."/>
            <person name="Shende V.V."/>
            <person name="Wierzbicki I.H."/>
            <person name="Pendleton A.L."/>
            <person name="Watervoot N.F."/>
            <person name="Auber R.P."/>
            <person name="Gonzalez D.J."/>
            <person name="Wisecaver J.H."/>
            <person name="Moore B.S."/>
        </authorList>
    </citation>
    <scope>NUCLEOTIDE SEQUENCE [LARGE SCALE GENOMIC DNA]</scope>
    <source>
        <strain evidence="2 3">12B1</strain>
    </source>
</reference>
<evidence type="ECO:0000313" key="3">
    <source>
        <dbReference type="Proteomes" id="UP001515480"/>
    </source>
</evidence>
<dbReference type="Pfam" id="PF13306">
    <property type="entry name" value="LRR_5"/>
    <property type="match status" value="2"/>
</dbReference>
<evidence type="ECO:0008006" key="4">
    <source>
        <dbReference type="Google" id="ProtNLM"/>
    </source>
</evidence>
<dbReference type="PANTHER" id="PTHR45661">
    <property type="entry name" value="SURFACE ANTIGEN"/>
    <property type="match status" value="1"/>
</dbReference>
<dbReference type="Gene3D" id="3.80.10.10">
    <property type="entry name" value="Ribonuclease Inhibitor"/>
    <property type="match status" value="1"/>
</dbReference>
<dbReference type="Proteomes" id="UP001515480">
    <property type="component" value="Unassembled WGS sequence"/>
</dbReference>
<dbReference type="EMBL" id="JBGBPQ010000019">
    <property type="protein sequence ID" value="KAL1504791.1"/>
    <property type="molecule type" value="Genomic_DNA"/>
</dbReference>
<evidence type="ECO:0000256" key="1">
    <source>
        <dbReference type="SAM" id="MobiDB-lite"/>
    </source>
</evidence>
<dbReference type="InterPro" id="IPR053139">
    <property type="entry name" value="Surface_bspA-like"/>
</dbReference>
<organism evidence="2 3">
    <name type="scientific">Prymnesium parvum</name>
    <name type="common">Toxic golden alga</name>
    <dbReference type="NCBI Taxonomy" id="97485"/>
    <lineage>
        <taxon>Eukaryota</taxon>
        <taxon>Haptista</taxon>
        <taxon>Haptophyta</taxon>
        <taxon>Prymnesiophyceae</taxon>
        <taxon>Prymnesiales</taxon>
        <taxon>Prymnesiaceae</taxon>
        <taxon>Prymnesium</taxon>
    </lineage>
</organism>
<dbReference type="InterPro" id="IPR032675">
    <property type="entry name" value="LRR_dom_sf"/>
</dbReference>
<evidence type="ECO:0000313" key="2">
    <source>
        <dbReference type="EMBL" id="KAL1504791.1"/>
    </source>
</evidence>